<dbReference type="Gene3D" id="3.40.50.11720">
    <property type="entry name" value="3-Deoxy-D-manno-octulosonic-acid transferase, N-terminal domain"/>
    <property type="match status" value="1"/>
</dbReference>
<name>X1SM51_9ZZZZ</name>
<reference evidence="3" key="1">
    <citation type="journal article" date="2014" name="Front. Microbiol.">
        <title>High frequency of phylogenetically diverse reductive dehalogenase-homologous genes in deep subseafloor sedimentary metagenomes.</title>
        <authorList>
            <person name="Kawai M."/>
            <person name="Futagami T."/>
            <person name="Toyoda A."/>
            <person name="Takaki Y."/>
            <person name="Nishi S."/>
            <person name="Hori S."/>
            <person name="Arai W."/>
            <person name="Tsubouchi T."/>
            <person name="Morono Y."/>
            <person name="Uchiyama I."/>
            <person name="Ito T."/>
            <person name="Fujiyama A."/>
            <person name="Inagaki F."/>
            <person name="Takami H."/>
        </authorList>
    </citation>
    <scope>NUCLEOTIDE SEQUENCE</scope>
    <source>
        <strain evidence="3">Expedition CK06-06</strain>
    </source>
</reference>
<protein>
    <recommendedName>
        <fullName evidence="2">3-deoxy-D-manno-octulosonic-acid transferase N-terminal domain-containing protein</fullName>
    </recommendedName>
</protein>
<dbReference type="PANTHER" id="PTHR42755">
    <property type="entry name" value="3-DEOXY-MANNO-OCTULOSONATE CYTIDYLYLTRANSFERASE"/>
    <property type="match status" value="1"/>
</dbReference>
<comment type="caution">
    <text evidence="3">The sequence shown here is derived from an EMBL/GenBank/DDBJ whole genome shotgun (WGS) entry which is preliminary data.</text>
</comment>
<evidence type="ECO:0000256" key="1">
    <source>
        <dbReference type="ARBA" id="ARBA00022679"/>
    </source>
</evidence>
<sequence>MNRVVKHLYDLGLVIYRMSIRIASIFNGKARLWLNGRENLFANILKQVNPQEKIAWFHCASLGEFEQGRPVIEAFRKQNPEYKILLTFFSPSGYEIRKNYDGADYIFYLPMDSKRNAEKFIELINPSIVVFIKYELWYHFIQTLNNKNIPVYLISANFRSTQIFFKRDKGNFNYPSGKIKENELKCCKEKLNILGLYSKILTNEFIGKNTIININTSS</sequence>
<dbReference type="PANTHER" id="PTHR42755:SF1">
    <property type="entry name" value="3-DEOXY-D-MANNO-OCTULOSONIC ACID TRANSFERASE, MITOCHONDRIAL-RELATED"/>
    <property type="match status" value="1"/>
</dbReference>
<dbReference type="EMBL" id="BARW01009120">
    <property type="protein sequence ID" value="GAI76445.1"/>
    <property type="molecule type" value="Genomic_DNA"/>
</dbReference>
<evidence type="ECO:0000259" key="2">
    <source>
        <dbReference type="Pfam" id="PF04413"/>
    </source>
</evidence>
<proteinExistence type="predicted"/>
<gene>
    <name evidence="3" type="ORF">S12H4_18462</name>
</gene>
<dbReference type="InterPro" id="IPR007507">
    <property type="entry name" value="Glycos_transf_N"/>
</dbReference>
<dbReference type="GO" id="GO:0016740">
    <property type="term" value="F:transferase activity"/>
    <property type="evidence" value="ECO:0007669"/>
    <property type="project" value="UniProtKB-KW"/>
</dbReference>
<keyword evidence="1" id="KW-0808">Transferase</keyword>
<dbReference type="GO" id="GO:0009245">
    <property type="term" value="P:lipid A biosynthetic process"/>
    <property type="evidence" value="ECO:0007669"/>
    <property type="project" value="TreeGrafter"/>
</dbReference>
<dbReference type="GO" id="GO:0005886">
    <property type="term" value="C:plasma membrane"/>
    <property type="evidence" value="ECO:0007669"/>
    <property type="project" value="TreeGrafter"/>
</dbReference>
<dbReference type="InterPro" id="IPR039901">
    <property type="entry name" value="Kdotransferase"/>
</dbReference>
<dbReference type="AlphaFoldDB" id="X1SM51"/>
<accession>X1SM51</accession>
<dbReference type="Pfam" id="PF04413">
    <property type="entry name" value="Glycos_transf_N"/>
    <property type="match status" value="1"/>
</dbReference>
<evidence type="ECO:0000313" key="3">
    <source>
        <dbReference type="EMBL" id="GAI76445.1"/>
    </source>
</evidence>
<dbReference type="InterPro" id="IPR038107">
    <property type="entry name" value="Glycos_transf_N_sf"/>
</dbReference>
<feature type="domain" description="3-deoxy-D-manno-octulosonic-acid transferase N-terminal" evidence="2">
    <location>
        <begin position="49"/>
        <end position="162"/>
    </location>
</feature>
<organism evidence="3">
    <name type="scientific">marine sediment metagenome</name>
    <dbReference type="NCBI Taxonomy" id="412755"/>
    <lineage>
        <taxon>unclassified sequences</taxon>
        <taxon>metagenomes</taxon>
        <taxon>ecological metagenomes</taxon>
    </lineage>
</organism>